<feature type="domain" description="DUF4873" evidence="1">
    <location>
        <begin position="10"/>
        <end position="93"/>
    </location>
</feature>
<dbReference type="InterPro" id="IPR032371">
    <property type="entry name" value="DUF4873"/>
</dbReference>
<accession>A0A064CDT2</accession>
<organism evidence="2 3">
    <name type="scientific">Mycolicibacterium aromaticivorans JS19b1 = JCM 16368</name>
    <dbReference type="NCBI Taxonomy" id="1440774"/>
    <lineage>
        <taxon>Bacteria</taxon>
        <taxon>Bacillati</taxon>
        <taxon>Actinomycetota</taxon>
        <taxon>Actinomycetes</taxon>
        <taxon>Mycobacteriales</taxon>
        <taxon>Mycobacteriaceae</taxon>
        <taxon>Mycolicibacterium</taxon>
    </lineage>
</organism>
<reference evidence="2" key="1">
    <citation type="submission" date="2014-05" db="EMBL/GenBank/DDBJ databases">
        <title>Genome sequence of Mycobacterium aromaticivorans strain JS19b1T (= DSM 45407T).</title>
        <authorList>
            <person name="Kwak Y."/>
            <person name="Park G.-S."/>
            <person name="Li Q.X."/>
            <person name="Lee S.-E."/>
            <person name="Shin J.-H."/>
        </authorList>
    </citation>
    <scope>NUCLEOTIDE SEQUENCE [LARGE SCALE GENOMIC DNA]</scope>
    <source>
        <strain evidence="2">JS19b1</strain>
    </source>
</reference>
<dbReference type="EMBL" id="JALN02000001">
    <property type="protein sequence ID" value="KDE98500.1"/>
    <property type="molecule type" value="Genomic_DNA"/>
</dbReference>
<dbReference type="AlphaFoldDB" id="A0A064CDT2"/>
<keyword evidence="3" id="KW-1185">Reference proteome</keyword>
<comment type="caution">
    <text evidence="2">The sequence shown here is derived from an EMBL/GenBank/DDBJ whole genome shotgun (WGS) entry which is preliminary data.</text>
</comment>
<dbReference type="STRING" id="1440774.Y900_005975"/>
<protein>
    <recommendedName>
        <fullName evidence="1">DUF4873 domain-containing protein</fullName>
    </recommendedName>
</protein>
<evidence type="ECO:0000259" key="1">
    <source>
        <dbReference type="Pfam" id="PF16170"/>
    </source>
</evidence>
<dbReference type="RefSeq" id="WP_036340051.1">
    <property type="nucleotide sequence ID" value="NZ_JALN02000001.1"/>
</dbReference>
<dbReference type="Pfam" id="PF16170">
    <property type="entry name" value="DUF4873"/>
    <property type="match status" value="1"/>
</dbReference>
<evidence type="ECO:0000313" key="2">
    <source>
        <dbReference type="EMBL" id="KDE98500.1"/>
    </source>
</evidence>
<dbReference type="OrthoDB" id="3683556at2"/>
<proteinExistence type="predicted"/>
<dbReference type="Proteomes" id="UP000022835">
    <property type="component" value="Unassembled WGS sequence"/>
</dbReference>
<dbReference type="eggNOG" id="COG2072">
    <property type="taxonomic scope" value="Bacteria"/>
</dbReference>
<sequence length="97" mass="9998">MTAAADDSGVFDGDAELDVAGVRCPVRVRLAGHLNPIDGQYHWQGLAYGAPDAVTAGKPAQLTIGNRSVAVKLVERVPSGQLMISGVGAPPYDLVSV</sequence>
<name>A0A064CDT2_9MYCO</name>
<evidence type="ECO:0000313" key="3">
    <source>
        <dbReference type="Proteomes" id="UP000022835"/>
    </source>
</evidence>
<gene>
    <name evidence="2" type="ORF">Y900_005975</name>
</gene>